<keyword evidence="3 12" id="KW-0378">Hydrolase</keyword>
<dbReference type="InterPro" id="IPR011545">
    <property type="entry name" value="DEAD/DEAH_box_helicase_dom"/>
</dbReference>
<dbReference type="FunFam" id="3.40.50.300:FF:000145">
    <property type="entry name" value="probable ATP-dependent RNA helicase DHX40"/>
    <property type="match status" value="1"/>
</dbReference>
<accession>A0AAV9GIB7</accession>
<dbReference type="PROSITE" id="PS00690">
    <property type="entry name" value="DEAH_ATP_HELICASE"/>
    <property type="match status" value="1"/>
</dbReference>
<dbReference type="SMART" id="SM00487">
    <property type="entry name" value="DEXDc"/>
    <property type="match status" value="1"/>
</dbReference>
<reference evidence="12" key="1">
    <citation type="journal article" date="2023" name="Mol. Phylogenet. Evol.">
        <title>Genome-scale phylogeny and comparative genomics of the fungal order Sordariales.</title>
        <authorList>
            <person name="Hensen N."/>
            <person name="Bonometti L."/>
            <person name="Westerberg I."/>
            <person name="Brannstrom I.O."/>
            <person name="Guillou S."/>
            <person name="Cros-Aarteil S."/>
            <person name="Calhoun S."/>
            <person name="Haridas S."/>
            <person name="Kuo A."/>
            <person name="Mondo S."/>
            <person name="Pangilinan J."/>
            <person name="Riley R."/>
            <person name="LaButti K."/>
            <person name="Andreopoulos B."/>
            <person name="Lipzen A."/>
            <person name="Chen C."/>
            <person name="Yan M."/>
            <person name="Daum C."/>
            <person name="Ng V."/>
            <person name="Clum A."/>
            <person name="Steindorff A."/>
            <person name="Ohm R.A."/>
            <person name="Martin F."/>
            <person name="Silar P."/>
            <person name="Natvig D.O."/>
            <person name="Lalanne C."/>
            <person name="Gautier V."/>
            <person name="Ament-Velasquez S.L."/>
            <person name="Kruys A."/>
            <person name="Hutchinson M.I."/>
            <person name="Powell A.J."/>
            <person name="Barry K."/>
            <person name="Miller A.N."/>
            <person name="Grigoriev I.V."/>
            <person name="Debuchy R."/>
            <person name="Gladieux P."/>
            <person name="Hiltunen Thoren M."/>
            <person name="Johannesson H."/>
        </authorList>
    </citation>
    <scope>NUCLEOTIDE SEQUENCE</scope>
    <source>
        <strain evidence="12">PSN243</strain>
    </source>
</reference>
<evidence type="ECO:0000256" key="5">
    <source>
        <dbReference type="ARBA" id="ARBA00022840"/>
    </source>
</evidence>
<dbReference type="PROSITE" id="PS50192">
    <property type="entry name" value="T_SNARE"/>
    <property type="match status" value="1"/>
</dbReference>
<dbReference type="PROSITE" id="PS51192">
    <property type="entry name" value="HELICASE_ATP_BIND_1"/>
    <property type="match status" value="1"/>
</dbReference>
<feature type="compositionally biased region" description="Acidic residues" evidence="8">
    <location>
        <begin position="367"/>
        <end position="386"/>
    </location>
</feature>
<dbReference type="InterPro" id="IPR001650">
    <property type="entry name" value="Helicase_C-like"/>
</dbReference>
<protein>
    <recommendedName>
        <fullName evidence="1">RNA helicase</fullName>
        <ecNumber evidence="1">3.6.4.13</ecNumber>
    </recommendedName>
</protein>
<dbReference type="SMART" id="SM00490">
    <property type="entry name" value="HELICc"/>
    <property type="match status" value="1"/>
</dbReference>
<dbReference type="Pfam" id="PF21010">
    <property type="entry name" value="HA2_C"/>
    <property type="match status" value="1"/>
</dbReference>
<dbReference type="CDD" id="cd17917">
    <property type="entry name" value="DEXHc_RHA-like"/>
    <property type="match status" value="1"/>
</dbReference>
<dbReference type="Pfam" id="PF07717">
    <property type="entry name" value="OB_NTP_bind"/>
    <property type="match status" value="1"/>
</dbReference>
<dbReference type="GO" id="GO:0045943">
    <property type="term" value="P:positive regulation of transcription by RNA polymerase I"/>
    <property type="evidence" value="ECO:0007669"/>
    <property type="project" value="TreeGrafter"/>
</dbReference>
<dbReference type="Pfam" id="PF00270">
    <property type="entry name" value="DEAD"/>
    <property type="match status" value="1"/>
</dbReference>
<dbReference type="PANTHER" id="PTHR18934">
    <property type="entry name" value="ATP-DEPENDENT RNA HELICASE"/>
    <property type="match status" value="1"/>
</dbReference>
<dbReference type="SMART" id="SM00847">
    <property type="entry name" value="HA2"/>
    <property type="match status" value="1"/>
</dbReference>
<dbReference type="GO" id="GO:0016787">
    <property type="term" value="F:hydrolase activity"/>
    <property type="evidence" value="ECO:0007669"/>
    <property type="project" value="UniProtKB-KW"/>
</dbReference>
<evidence type="ECO:0000256" key="3">
    <source>
        <dbReference type="ARBA" id="ARBA00022801"/>
    </source>
</evidence>
<dbReference type="InterPro" id="IPR014001">
    <property type="entry name" value="Helicase_ATP-bd"/>
</dbReference>
<feature type="compositionally biased region" description="Gly residues" evidence="8">
    <location>
        <begin position="138"/>
        <end position="147"/>
    </location>
</feature>
<dbReference type="GO" id="GO:0003724">
    <property type="term" value="F:RNA helicase activity"/>
    <property type="evidence" value="ECO:0007669"/>
    <property type="project" value="UniProtKB-EC"/>
</dbReference>
<dbReference type="InterPro" id="IPR002464">
    <property type="entry name" value="DNA/RNA_helicase_DEAH_CS"/>
</dbReference>
<dbReference type="GO" id="GO:0005524">
    <property type="term" value="F:ATP binding"/>
    <property type="evidence" value="ECO:0007669"/>
    <property type="project" value="UniProtKB-KW"/>
</dbReference>
<dbReference type="Gene3D" id="1.20.5.110">
    <property type="match status" value="2"/>
</dbReference>
<evidence type="ECO:0000256" key="8">
    <source>
        <dbReference type="SAM" id="MobiDB-lite"/>
    </source>
</evidence>
<dbReference type="Proteomes" id="UP001321760">
    <property type="component" value="Unassembled WGS sequence"/>
</dbReference>
<feature type="compositionally biased region" description="Gly residues" evidence="8">
    <location>
        <begin position="169"/>
        <end position="204"/>
    </location>
</feature>
<keyword evidence="5" id="KW-0067">ATP-binding</keyword>
<dbReference type="EC" id="3.6.4.13" evidence="1"/>
<dbReference type="PANTHER" id="PTHR18934:SF118">
    <property type="entry name" value="ATP-DEPENDENT RNA HELICASE DHX33"/>
    <property type="match status" value="1"/>
</dbReference>
<dbReference type="Pfam" id="PF00271">
    <property type="entry name" value="Helicase_C"/>
    <property type="match status" value="1"/>
</dbReference>
<dbReference type="GO" id="GO:1990904">
    <property type="term" value="C:ribonucleoprotein complex"/>
    <property type="evidence" value="ECO:0007669"/>
    <property type="project" value="UniProtKB-ARBA"/>
</dbReference>
<dbReference type="GO" id="GO:0005730">
    <property type="term" value="C:nucleolus"/>
    <property type="evidence" value="ECO:0007669"/>
    <property type="project" value="TreeGrafter"/>
</dbReference>
<organism evidence="12 13">
    <name type="scientific">Podospora aff. communis PSN243</name>
    <dbReference type="NCBI Taxonomy" id="3040156"/>
    <lineage>
        <taxon>Eukaryota</taxon>
        <taxon>Fungi</taxon>
        <taxon>Dikarya</taxon>
        <taxon>Ascomycota</taxon>
        <taxon>Pezizomycotina</taxon>
        <taxon>Sordariomycetes</taxon>
        <taxon>Sordariomycetidae</taxon>
        <taxon>Sordariales</taxon>
        <taxon>Podosporaceae</taxon>
        <taxon>Podospora</taxon>
    </lineage>
</organism>
<evidence type="ECO:0000256" key="2">
    <source>
        <dbReference type="ARBA" id="ARBA00022741"/>
    </source>
</evidence>
<keyword evidence="2" id="KW-0547">Nucleotide-binding</keyword>
<feature type="region of interest" description="Disordered" evidence="8">
    <location>
        <begin position="1"/>
        <end position="219"/>
    </location>
</feature>
<feature type="compositionally biased region" description="Gly residues" evidence="8">
    <location>
        <begin position="56"/>
        <end position="65"/>
    </location>
</feature>
<evidence type="ECO:0000259" key="9">
    <source>
        <dbReference type="PROSITE" id="PS50192"/>
    </source>
</evidence>
<dbReference type="SUPFAM" id="SSF52540">
    <property type="entry name" value="P-loop containing nucleoside triphosphate hydrolases"/>
    <property type="match status" value="1"/>
</dbReference>
<feature type="compositionally biased region" description="Basic and acidic residues" evidence="8">
    <location>
        <begin position="1"/>
        <end position="13"/>
    </location>
</feature>
<comment type="caution">
    <text evidence="12">The sequence shown here is derived from an EMBL/GenBank/DDBJ whole genome shotgun (WGS) entry which is preliminary data.</text>
</comment>
<dbReference type="InterPro" id="IPR007502">
    <property type="entry name" value="Helicase-assoc_dom"/>
</dbReference>
<dbReference type="InterPro" id="IPR048333">
    <property type="entry name" value="HA2_WH"/>
</dbReference>
<evidence type="ECO:0000256" key="7">
    <source>
        <dbReference type="SAM" id="Coils"/>
    </source>
</evidence>
<feature type="region of interest" description="Disordered" evidence="8">
    <location>
        <begin position="347"/>
        <end position="386"/>
    </location>
</feature>
<evidence type="ECO:0000256" key="4">
    <source>
        <dbReference type="ARBA" id="ARBA00022806"/>
    </source>
</evidence>
<sequence length="1165" mass="127968">MKKIFGRKDKSDRGSPAPQDENPYARQPAEDPYANAPAPNSNYQSNRPMGLPSGPRPGGGGGGLPRGPAAGRAVPGAGPGGPPPPYSSPQPNNRAPPPQQQSSGYGNDRFGAQGGYGGNRYDNGGAPYDNKQPRGGPQRQGGYGGLGSLDDDNRAGLFNDYKPPTGRQAPGGYGGSSGGYGGSSQSGPGGYGGSQPNNGGYGGYGEDRELTEEEQQEMAVQDIKREIIDTQKATIASGQRSLQMVGAGTESAMNIAQALARQREHLDNAERNIDNSSVHNRIAKEQTKRLDKLNGSMFIPSGLNKKKLAELDERTRISEQEEMRARDEARAGAYQGRQRLEGMMQDLQKPTTLGAGRANRSRREEFKFEDDDGEQEANNEEIDNQIDEISRGVSALHGAARMINEELEDQIRQVGRITDKTPTNVARSPDQTMSKKRKHEADVVKIDSQKASSDSKKASQSTTKESSQPIKAPGDPKYLPTRQALPIWKYQDDIRRVLRANDVLVLVGETGSGKSTQVPQFLFQEKWCQRKTVKVKKQVEGKEAEVEEEVGVGGVIAITQPRRVAATTLAHRVSKEAGTPLTGQDVKGAKGLVGYSVRFDHRVPKGTKIKYVTEGMLLQELLRDPHLRQYSAIVVDEIHERSVDVDLLSGFLKQIVRGDKAGRGGVPLKVVVMSATANVEGIKAFFSDEEKSIVEYLQIEGRQFPVDIVHTPKPVPDIQEALLKTIFKLHTEQPLQDKYGKNDILAFLTGQEEIESAQRLIEEYAATLAANVPKVKVLPLFGQLSMEAQHEAFQPAKAPFTRKVVLATNIAETSVTVPGVRFVVDCGKSKVKQYRPRLGMESLLVKPISKSSAIQRAGRAGREGPGKCYRLYTEDSYEEVLEKTDLPEILRTDVLGAVLTMKARGIRDVFTFPLMDRPAAESVEKALVHLRMLHALDDSAEITDMGRKIVLFPVTAPYARVLVAAAEPRFDCVLDVIDIISCITAGDDIFMHIRNEQDGEEVEAARKELWRREGDLLTYLTTMQRYTAENADRPKWCKARKINMRNMRQALNIRKQLRGLCVRHGLLSEAPPPDPQLFVPASPEQAEAVIKCFMKGFALKTALLMPDSSYATSVGKHVVAIHPSSVLHGQKKEAIMFLEHVYTQKSYAKKVSAVQAEWVAQAFEE</sequence>
<keyword evidence="7" id="KW-0175">Coiled coil</keyword>
<comment type="catalytic activity">
    <reaction evidence="6">
        <text>ATP + H2O = ADP + phosphate + H(+)</text>
        <dbReference type="Rhea" id="RHEA:13065"/>
        <dbReference type="ChEBI" id="CHEBI:15377"/>
        <dbReference type="ChEBI" id="CHEBI:15378"/>
        <dbReference type="ChEBI" id="CHEBI:30616"/>
        <dbReference type="ChEBI" id="CHEBI:43474"/>
        <dbReference type="ChEBI" id="CHEBI:456216"/>
        <dbReference type="EC" id="3.6.4.13"/>
    </reaction>
</comment>
<feature type="region of interest" description="Disordered" evidence="8">
    <location>
        <begin position="414"/>
        <end position="478"/>
    </location>
</feature>
<gene>
    <name evidence="12" type="ORF">QBC34DRAFT_450125</name>
</gene>
<evidence type="ECO:0000313" key="12">
    <source>
        <dbReference type="EMBL" id="KAK4447687.1"/>
    </source>
</evidence>
<dbReference type="GO" id="GO:0003725">
    <property type="term" value="F:double-stranded RNA binding"/>
    <property type="evidence" value="ECO:0007669"/>
    <property type="project" value="TreeGrafter"/>
</dbReference>
<dbReference type="PROSITE" id="PS51194">
    <property type="entry name" value="HELICASE_CTER"/>
    <property type="match status" value="1"/>
</dbReference>
<feature type="compositionally biased region" description="Pro residues" evidence="8">
    <location>
        <begin position="80"/>
        <end position="99"/>
    </location>
</feature>
<feature type="compositionally biased region" description="Low complexity" evidence="8">
    <location>
        <begin position="66"/>
        <end position="76"/>
    </location>
</feature>
<evidence type="ECO:0000313" key="13">
    <source>
        <dbReference type="Proteomes" id="UP001321760"/>
    </source>
</evidence>
<feature type="coiled-coil region" evidence="7">
    <location>
        <begin position="252"/>
        <end position="286"/>
    </location>
</feature>
<dbReference type="InterPro" id="IPR000727">
    <property type="entry name" value="T_SNARE_dom"/>
</dbReference>
<feature type="domain" description="Helicase C-terminal" evidence="11">
    <location>
        <begin position="721"/>
        <end position="905"/>
    </location>
</feature>
<dbReference type="Gene3D" id="1.20.120.1080">
    <property type="match status" value="1"/>
</dbReference>
<dbReference type="CDD" id="cd18791">
    <property type="entry name" value="SF2_C_RHA"/>
    <property type="match status" value="1"/>
</dbReference>
<evidence type="ECO:0000256" key="1">
    <source>
        <dbReference type="ARBA" id="ARBA00012552"/>
    </source>
</evidence>
<feature type="domain" description="T-SNARE coiled-coil homology" evidence="9">
    <location>
        <begin position="252"/>
        <end position="290"/>
    </location>
</feature>
<proteinExistence type="predicted"/>
<evidence type="ECO:0000259" key="11">
    <source>
        <dbReference type="PROSITE" id="PS51194"/>
    </source>
</evidence>
<name>A0AAV9GIB7_9PEZI</name>
<dbReference type="InterPro" id="IPR011709">
    <property type="entry name" value="DEAD-box_helicase_OB_fold"/>
</dbReference>
<evidence type="ECO:0000259" key="10">
    <source>
        <dbReference type="PROSITE" id="PS51192"/>
    </source>
</evidence>
<keyword evidence="4" id="KW-0347">Helicase</keyword>
<dbReference type="SUPFAM" id="SSF58038">
    <property type="entry name" value="SNARE fusion complex"/>
    <property type="match status" value="2"/>
</dbReference>
<dbReference type="InterPro" id="IPR027417">
    <property type="entry name" value="P-loop_NTPase"/>
</dbReference>
<keyword evidence="13" id="KW-1185">Reference proteome</keyword>
<feature type="domain" description="Helicase ATP-binding" evidence="10">
    <location>
        <begin position="495"/>
        <end position="695"/>
    </location>
</feature>
<dbReference type="Gene3D" id="3.40.50.300">
    <property type="entry name" value="P-loop containing nucleotide triphosphate hydrolases"/>
    <property type="match status" value="2"/>
</dbReference>
<reference evidence="12" key="2">
    <citation type="submission" date="2023-05" db="EMBL/GenBank/DDBJ databases">
        <authorList>
            <consortium name="Lawrence Berkeley National Laboratory"/>
            <person name="Steindorff A."/>
            <person name="Hensen N."/>
            <person name="Bonometti L."/>
            <person name="Westerberg I."/>
            <person name="Brannstrom I.O."/>
            <person name="Guillou S."/>
            <person name="Cros-Aarteil S."/>
            <person name="Calhoun S."/>
            <person name="Haridas S."/>
            <person name="Kuo A."/>
            <person name="Mondo S."/>
            <person name="Pangilinan J."/>
            <person name="Riley R."/>
            <person name="Labutti K."/>
            <person name="Andreopoulos B."/>
            <person name="Lipzen A."/>
            <person name="Chen C."/>
            <person name="Yanf M."/>
            <person name="Daum C."/>
            <person name="Ng V."/>
            <person name="Clum A."/>
            <person name="Ohm R."/>
            <person name="Martin F."/>
            <person name="Silar P."/>
            <person name="Natvig D."/>
            <person name="Lalanne C."/>
            <person name="Gautier V."/>
            <person name="Ament-Velasquez S.L."/>
            <person name="Kruys A."/>
            <person name="Hutchinson M.I."/>
            <person name="Powell A.J."/>
            <person name="Barry K."/>
            <person name="Miller A.N."/>
            <person name="Grigoriev I.V."/>
            <person name="Debuchy R."/>
            <person name="Gladieux P."/>
            <person name="Thoren M.H."/>
            <person name="Johannesson H."/>
        </authorList>
    </citation>
    <scope>NUCLEOTIDE SEQUENCE</scope>
    <source>
        <strain evidence="12">PSN243</strain>
    </source>
</reference>
<dbReference type="EMBL" id="MU865948">
    <property type="protein sequence ID" value="KAK4447687.1"/>
    <property type="molecule type" value="Genomic_DNA"/>
</dbReference>
<feature type="compositionally biased region" description="Polar residues" evidence="8">
    <location>
        <begin position="420"/>
        <end position="432"/>
    </location>
</feature>
<feature type="compositionally biased region" description="Basic and acidic residues" evidence="8">
    <location>
        <begin position="439"/>
        <end position="457"/>
    </location>
</feature>
<dbReference type="AlphaFoldDB" id="A0AAV9GIB7"/>
<dbReference type="Pfam" id="PF04408">
    <property type="entry name" value="WHD_HA2"/>
    <property type="match status" value="1"/>
</dbReference>
<evidence type="ECO:0000256" key="6">
    <source>
        <dbReference type="ARBA" id="ARBA00047984"/>
    </source>
</evidence>